<dbReference type="Proteomes" id="UP001596388">
    <property type="component" value="Unassembled WGS sequence"/>
</dbReference>
<dbReference type="GO" id="GO:0016787">
    <property type="term" value="F:hydrolase activity"/>
    <property type="evidence" value="ECO:0007669"/>
    <property type="project" value="UniProtKB-KW"/>
</dbReference>
<dbReference type="SUPFAM" id="SSF56784">
    <property type="entry name" value="HAD-like"/>
    <property type="match status" value="1"/>
</dbReference>
<dbReference type="Gene3D" id="3.40.50.1000">
    <property type="entry name" value="HAD superfamily/HAD-like"/>
    <property type="match status" value="1"/>
</dbReference>
<name>A0ABD5X236_9EURY</name>
<evidence type="ECO:0000313" key="2">
    <source>
        <dbReference type="EMBL" id="MFC7097602.1"/>
    </source>
</evidence>
<evidence type="ECO:0000313" key="3">
    <source>
        <dbReference type="Proteomes" id="UP001596388"/>
    </source>
</evidence>
<organism evidence="2 3">
    <name type="scientific">Halobaculum marinum</name>
    <dbReference type="NCBI Taxonomy" id="3031996"/>
    <lineage>
        <taxon>Archaea</taxon>
        <taxon>Methanobacteriati</taxon>
        <taxon>Methanobacteriota</taxon>
        <taxon>Stenosarchaea group</taxon>
        <taxon>Halobacteria</taxon>
        <taxon>Halobacteriales</taxon>
        <taxon>Haloferacaceae</taxon>
        <taxon>Halobaculum</taxon>
    </lineage>
</organism>
<reference evidence="2 3" key="1">
    <citation type="journal article" date="2019" name="Int. J. Syst. Evol. Microbiol.">
        <title>The Global Catalogue of Microorganisms (GCM) 10K type strain sequencing project: providing services to taxonomists for standard genome sequencing and annotation.</title>
        <authorList>
            <consortium name="The Broad Institute Genomics Platform"/>
            <consortium name="The Broad Institute Genome Sequencing Center for Infectious Disease"/>
            <person name="Wu L."/>
            <person name="Ma J."/>
        </authorList>
    </citation>
    <scope>NUCLEOTIDE SEQUENCE [LARGE SCALE GENOMIC DNA]</scope>
    <source>
        <strain evidence="2 3">DT55</strain>
    </source>
</reference>
<dbReference type="EC" id="3.1.3.-" evidence="2"/>
<accession>A0ABD5X236</accession>
<dbReference type="InterPro" id="IPR051540">
    <property type="entry name" value="S-2-haloacid_dehalogenase"/>
</dbReference>
<dbReference type="InterPro" id="IPR023198">
    <property type="entry name" value="PGP-like_dom2"/>
</dbReference>
<sequence>MTGDEGAAGRVAAVSFDLFGTLVNADRPADPATAVARELRERGVTVPDDWAAAYAEPHLDYDDGGERPLHHHVAAALASRTSLAEREVVDDAAVAVRAAFDAPVETRDGAVEAVATLAERYPVGVCSNCSVPGLVQRTLDRSALDPGAFETVTASVDCGWRKPDRRAFATVADGLGVPVDSLLHVGDDPATDGAVADHGGVALLVDDVPLRDLPATVEARWG</sequence>
<protein>
    <submittedName>
        <fullName evidence="2">HAD family hydrolase</fullName>
        <ecNumber evidence="2">3.1.3.-</ecNumber>
    </submittedName>
</protein>
<dbReference type="InterPro" id="IPR023214">
    <property type="entry name" value="HAD_sf"/>
</dbReference>
<dbReference type="Pfam" id="PF00702">
    <property type="entry name" value="Hydrolase"/>
    <property type="match status" value="1"/>
</dbReference>
<comment type="caution">
    <text evidence="2">The sequence shown here is derived from an EMBL/GenBank/DDBJ whole genome shotgun (WGS) entry which is preliminary data.</text>
</comment>
<dbReference type="RefSeq" id="WP_276239424.1">
    <property type="nucleotide sequence ID" value="NZ_CP119989.1"/>
</dbReference>
<dbReference type="InterPro" id="IPR036412">
    <property type="entry name" value="HAD-like_sf"/>
</dbReference>
<dbReference type="PANTHER" id="PTHR43316">
    <property type="entry name" value="HYDROLASE, HALOACID DELAHOGENASE-RELATED"/>
    <property type="match status" value="1"/>
</dbReference>
<evidence type="ECO:0000256" key="1">
    <source>
        <dbReference type="ARBA" id="ARBA00022801"/>
    </source>
</evidence>
<keyword evidence="3" id="KW-1185">Reference proteome</keyword>
<dbReference type="AlphaFoldDB" id="A0ABD5X236"/>
<dbReference type="GeneID" id="79271489"/>
<gene>
    <name evidence="2" type="ORF">ACFQKD_09830</name>
</gene>
<dbReference type="Gene3D" id="1.10.150.240">
    <property type="entry name" value="Putative phosphatase, domain 2"/>
    <property type="match status" value="1"/>
</dbReference>
<dbReference type="PANTHER" id="PTHR43316:SF3">
    <property type="entry name" value="HALOACID DEHALOGENASE, TYPE II (AFU_ORTHOLOGUE AFUA_2G07750)-RELATED"/>
    <property type="match status" value="1"/>
</dbReference>
<proteinExistence type="predicted"/>
<dbReference type="EMBL" id="JBHTAG010000003">
    <property type="protein sequence ID" value="MFC7097602.1"/>
    <property type="molecule type" value="Genomic_DNA"/>
</dbReference>
<keyword evidence="1 2" id="KW-0378">Hydrolase</keyword>